<evidence type="ECO:0000256" key="7">
    <source>
        <dbReference type="ARBA" id="ARBA00022511"/>
    </source>
</evidence>
<keyword evidence="12 17" id="KW-0238">DNA-binding</keyword>
<comment type="function">
    <text evidence="15 17">Binds to the genomic viral ssDNA, shuttles it into and out of the cell nucleus. Begomoviruses use 2 proteins to transport their DNA from cell to cell. The nuclear shuttle protein (NSP) shuttles it between nucleus and cytoplasm and the movement protein (MP) probably transports the DNA-NSP complex to the cell periphery and facilitates movement across the cell wall.</text>
</comment>
<evidence type="ECO:0000256" key="14">
    <source>
        <dbReference type="ARBA" id="ARBA00023200"/>
    </source>
</evidence>
<keyword evidence="14 17" id="KW-1035">Host cytoplasm</keyword>
<evidence type="ECO:0000256" key="8">
    <source>
        <dbReference type="ARBA" id="ARBA00022562"/>
    </source>
</evidence>
<dbReference type="Pfam" id="PF00844">
    <property type="entry name" value="Gemini_coat"/>
    <property type="match status" value="1"/>
</dbReference>
<evidence type="ECO:0000256" key="18">
    <source>
        <dbReference type="SAM" id="MobiDB-lite"/>
    </source>
</evidence>
<evidence type="ECO:0000256" key="9">
    <source>
        <dbReference type="ARBA" id="ARBA00022581"/>
    </source>
</evidence>
<dbReference type="InterPro" id="IPR000263">
    <property type="entry name" value="GV_A/BR1_coat"/>
</dbReference>
<keyword evidence="9 17" id="KW-0945">Host-virus interaction</keyword>
<dbReference type="InterPro" id="IPR001530">
    <property type="entry name" value="Gemini_BR1"/>
</dbReference>
<keyword evidence="8 17" id="KW-1048">Host nucleus</keyword>
<reference evidence="19" key="1">
    <citation type="journal article" date="2015" name="Viruses">
        <title>Vector-Enabled Metagenomic (VEM) Surveys Using Whiteflies (Aleyrodidae) Reveal Novel Begomovirus Species in the New and OldWorlds.</title>
        <authorList>
            <person name="Rosario K."/>
            <person name="Seah Y.M."/>
            <person name="Marr C."/>
            <person name="Varsani A."/>
            <person name="Kraberger S."/>
            <person name="Stainton D."/>
            <person name="Moriones E."/>
            <person name="Polston J.E."/>
            <person name="Duffy S."/>
            <person name="Breitbart M."/>
        </authorList>
    </citation>
    <scope>NUCLEOTIDE SEQUENCE</scope>
    <source>
        <strain evidence="19">GtSq-C13</strain>
    </source>
</reference>
<organism evidence="19">
    <name type="scientific">Melon chlorotic leaf curl virus</name>
    <dbReference type="NCBI Taxonomy" id="165826"/>
    <lineage>
        <taxon>Viruses</taxon>
        <taxon>Monodnaviria</taxon>
        <taxon>Shotokuvirae</taxon>
        <taxon>Cressdnaviricota</taxon>
        <taxon>Repensiviricetes</taxon>
        <taxon>Geplafuvirales</taxon>
        <taxon>Geminiviridae</taxon>
        <taxon>Begomovirus</taxon>
        <taxon>Begomovirus chlorocucumis</taxon>
    </lineage>
</organism>
<keyword evidence="10 17" id="KW-1043">Host membrane</keyword>
<dbReference type="PRINTS" id="PR00225">
    <property type="entry name" value="GEMCOATBR1"/>
</dbReference>
<evidence type="ECO:0000256" key="6">
    <source>
        <dbReference type="ARBA" id="ARBA00022448"/>
    </source>
</evidence>
<keyword evidence="6 17" id="KW-0813">Transport</keyword>
<comment type="subunit">
    <text evidence="16 17">Binds to single-stranded and double-stranded viral DNA. Interacts with the host nuclear shuttle interacting (NSI) protein. This interaction may allow NSP to recruit NSI monomers to the viral genome and thus regulate nuclear export of viral genome by NSP.</text>
</comment>
<dbReference type="GO" id="GO:0020002">
    <property type="term" value="C:host cell plasma membrane"/>
    <property type="evidence" value="ECO:0007669"/>
    <property type="project" value="UniProtKB-SubCell"/>
</dbReference>
<evidence type="ECO:0000256" key="10">
    <source>
        <dbReference type="ARBA" id="ARBA00022870"/>
    </source>
</evidence>
<evidence type="ECO:0000256" key="12">
    <source>
        <dbReference type="ARBA" id="ARBA00023125"/>
    </source>
</evidence>
<keyword evidence="7 17" id="KW-1032">Host cell membrane</keyword>
<dbReference type="GO" id="GO:0019028">
    <property type="term" value="C:viral capsid"/>
    <property type="evidence" value="ECO:0007669"/>
    <property type="project" value="InterPro"/>
</dbReference>
<evidence type="ECO:0000256" key="4">
    <source>
        <dbReference type="ARBA" id="ARBA00005789"/>
    </source>
</evidence>
<accession>A0A0P0J329</accession>
<dbReference type="GO" id="GO:0003697">
    <property type="term" value="F:single-stranded DNA binding"/>
    <property type="evidence" value="ECO:0007669"/>
    <property type="project" value="InterPro"/>
</dbReference>
<dbReference type="GO" id="GO:0046740">
    <property type="term" value="P:transport of virus in host, cell to cell"/>
    <property type="evidence" value="ECO:0007669"/>
    <property type="project" value="UniProtKB-KW"/>
</dbReference>
<evidence type="ECO:0000313" key="19">
    <source>
        <dbReference type="EMBL" id="ALK03626.1"/>
    </source>
</evidence>
<name>A0A0P0J329_9GEMI</name>
<evidence type="ECO:0000256" key="11">
    <source>
        <dbReference type="ARBA" id="ARBA00023031"/>
    </source>
</evidence>
<evidence type="ECO:0000256" key="16">
    <source>
        <dbReference type="ARBA" id="ARBA00026026"/>
    </source>
</evidence>
<comment type="subcellular location">
    <subcellularLocation>
        <location evidence="3 17">Host cell membrane</location>
        <topology evidence="3 17">Peripheral membrane protein</topology>
        <orientation evidence="3 17">Cytoplasmic side</orientation>
    </subcellularLocation>
    <subcellularLocation>
        <location evidence="2 17">Host cytoplasm</location>
    </subcellularLocation>
    <subcellularLocation>
        <location evidence="1 17">Host nucleus</location>
    </subcellularLocation>
</comment>
<feature type="compositionally biased region" description="Polar residues" evidence="18">
    <location>
        <begin position="11"/>
        <end position="20"/>
    </location>
</feature>
<dbReference type="GO" id="GO:0030430">
    <property type="term" value="C:host cell cytoplasm"/>
    <property type="evidence" value="ECO:0007669"/>
    <property type="project" value="UniProtKB-SubCell"/>
</dbReference>
<keyword evidence="13 17" id="KW-0472">Membrane</keyword>
<evidence type="ECO:0000256" key="2">
    <source>
        <dbReference type="ARBA" id="ARBA00004192"/>
    </source>
</evidence>
<dbReference type="PRINTS" id="PR00223">
    <property type="entry name" value="GEMCOATARBR1"/>
</dbReference>
<evidence type="ECO:0000256" key="5">
    <source>
        <dbReference type="ARBA" id="ARBA00014908"/>
    </source>
</evidence>
<protein>
    <recommendedName>
        <fullName evidence="5 17">Nuclear shuttle protein</fullName>
        <shortName evidence="17">NSP</shortName>
    </recommendedName>
</protein>
<dbReference type="GO" id="GO:0005198">
    <property type="term" value="F:structural molecule activity"/>
    <property type="evidence" value="ECO:0007669"/>
    <property type="project" value="InterPro"/>
</dbReference>
<keyword evidence="11 17" id="KW-0916">Viral movement protein</keyword>
<evidence type="ECO:0000256" key="17">
    <source>
        <dbReference type="RuleBase" id="RU363026"/>
    </source>
</evidence>
<sequence length="256" mass="29634">MYSANYRRSRGTTQRGSYSRRTIFKRPHYLSRSDDKRRTNSTILPHADTKMIKQRLHEDQFGPDYVLCHNSAMSTFITLPSLGKHQPNRSRSFIKLQRLRYKGTLKIEREPGDTFMEGPTSKVEGVFSMVVVVDRKPHVNPTGRLHSFDELFGARIHSHGNLAIVPSLKERFYIRHVLKRVLSVEKDTLMVDLHGTTALSNRRFNCWSSFNDLERDSCNGVYANINKNALLVYYCWMSDMPSKASTYVTFDLDYVG</sequence>
<proteinExistence type="inferred from homology"/>
<evidence type="ECO:0000256" key="3">
    <source>
        <dbReference type="ARBA" id="ARBA00004501"/>
    </source>
</evidence>
<evidence type="ECO:0000256" key="13">
    <source>
        <dbReference type="ARBA" id="ARBA00023136"/>
    </source>
</evidence>
<dbReference type="GO" id="GO:0043657">
    <property type="term" value="C:host cell"/>
    <property type="evidence" value="ECO:0007669"/>
    <property type="project" value="InterPro"/>
</dbReference>
<dbReference type="GO" id="GO:0051027">
    <property type="term" value="P:DNA transport"/>
    <property type="evidence" value="ECO:0007669"/>
    <property type="project" value="InterPro"/>
</dbReference>
<dbReference type="EMBL" id="KT099160">
    <property type="protein sequence ID" value="ALK03626.1"/>
    <property type="molecule type" value="Genomic_DNA"/>
</dbReference>
<comment type="similarity">
    <text evidence="4 17">Belongs to the begomovirus nuclear shuttle protein family.</text>
</comment>
<evidence type="ECO:0000256" key="1">
    <source>
        <dbReference type="ARBA" id="ARBA00004147"/>
    </source>
</evidence>
<feature type="region of interest" description="Disordered" evidence="18">
    <location>
        <begin position="1"/>
        <end position="20"/>
    </location>
</feature>
<dbReference type="GO" id="GO:0042025">
    <property type="term" value="C:host cell nucleus"/>
    <property type="evidence" value="ECO:0007669"/>
    <property type="project" value="UniProtKB-SubCell"/>
</dbReference>
<evidence type="ECO:0000256" key="15">
    <source>
        <dbReference type="ARBA" id="ARBA00025176"/>
    </source>
</evidence>